<dbReference type="Pfam" id="PF08887">
    <property type="entry name" value="GAD-like"/>
    <property type="match status" value="1"/>
</dbReference>
<dbReference type="OrthoDB" id="9016361at2"/>
<evidence type="ECO:0000313" key="3">
    <source>
        <dbReference type="EMBL" id="ALV04530.1"/>
    </source>
</evidence>
<evidence type="ECO:0000259" key="1">
    <source>
        <dbReference type="Pfam" id="PF08887"/>
    </source>
</evidence>
<dbReference type="InterPro" id="IPR014983">
    <property type="entry name" value="GAD-rel"/>
</dbReference>
<dbReference type="KEGG" id="rdp:RD2015_24"/>
<gene>
    <name evidence="3" type="ORF">RD2015_24</name>
</gene>
<dbReference type="STRING" id="76731.RD2015_24"/>
<feature type="domain" description="T6SS immunity protein Tdi1 C-terminal" evidence="2">
    <location>
        <begin position="135"/>
        <end position="202"/>
    </location>
</feature>
<protein>
    <submittedName>
        <fullName evidence="3">GAD-like domain protein</fullName>
    </submittedName>
</protein>
<name>A0A0U3LDH8_9BURK</name>
<evidence type="ECO:0000313" key="4">
    <source>
        <dbReference type="Proteomes" id="UP000060699"/>
    </source>
</evidence>
<dbReference type="EMBL" id="CP013729">
    <property type="protein sequence ID" value="ALV04530.1"/>
    <property type="molecule type" value="Genomic_DNA"/>
</dbReference>
<keyword evidence="4" id="KW-1185">Reference proteome</keyword>
<dbReference type="Pfam" id="PF08906">
    <property type="entry name" value="T6SS_Tdi1_C"/>
    <property type="match status" value="1"/>
</dbReference>
<dbReference type="RefSeq" id="WP_058933156.1">
    <property type="nucleotide sequence ID" value="NZ_CP013729.1"/>
</dbReference>
<dbReference type="AlphaFoldDB" id="A0A0U3LDH8"/>
<evidence type="ECO:0000259" key="2">
    <source>
        <dbReference type="Pfam" id="PF08906"/>
    </source>
</evidence>
<sequence length="220" mass="24771">MRDEDFEAFIEEFGEAEDTLPIAATDIDRWHGKLPEALLQYWREEGWGRYAQGRFWLVNPSDYTDILKAWLKDSPLEQIDSFHVIARTGFGKLYLCGEKSGQSAVINGATHAVFALPNALKPKTPERRDLSIRVFLGVDQDECDLDDEDGLPLFARAVQQLGPLDADEVYGFEPALVVGGRMRLENLRRLKLDQHLTILRQLAAPSMPFSGEAVARLLNG</sequence>
<accession>A0A0U3LDH8</accession>
<reference evidence="3 4" key="1">
    <citation type="submission" date="2015-12" db="EMBL/GenBank/DDBJ databases">
        <title>Complete genome of Roseateles depolymerans KCTC 42856.</title>
        <authorList>
            <person name="Kim K.M."/>
        </authorList>
    </citation>
    <scope>NUCLEOTIDE SEQUENCE [LARGE SCALE GENOMIC DNA]</scope>
    <source>
        <strain evidence="3 4">KCTC 42856</strain>
    </source>
</reference>
<organism evidence="3 4">
    <name type="scientific">Roseateles depolymerans</name>
    <dbReference type="NCBI Taxonomy" id="76731"/>
    <lineage>
        <taxon>Bacteria</taxon>
        <taxon>Pseudomonadati</taxon>
        <taxon>Pseudomonadota</taxon>
        <taxon>Betaproteobacteria</taxon>
        <taxon>Burkholderiales</taxon>
        <taxon>Sphaerotilaceae</taxon>
        <taxon>Roseateles</taxon>
    </lineage>
</organism>
<dbReference type="Proteomes" id="UP000060699">
    <property type="component" value="Chromosome"/>
</dbReference>
<dbReference type="InterPro" id="IPR015002">
    <property type="entry name" value="T6SS_Tdi1_C"/>
</dbReference>
<proteinExistence type="predicted"/>
<feature type="domain" description="GAD-related" evidence="1">
    <location>
        <begin position="6"/>
        <end position="107"/>
    </location>
</feature>